<dbReference type="RefSeq" id="WP_220221088.1">
    <property type="nucleotide sequence ID" value="NZ_CP048268.1"/>
</dbReference>
<accession>A0ABX8WC34</accession>
<dbReference type="InterPro" id="IPR013078">
    <property type="entry name" value="His_Pase_superF_clade-1"/>
</dbReference>
<proteinExistence type="predicted"/>
<gene>
    <name evidence="1" type="ORF">GYM71_04585</name>
</gene>
<sequence>MQIYFIRHGKTEWNLERKFQGAHGDSPLLPQSLIDIQKLGHYLSQTEFAGFYSSPINRAYETAKRLKSSMSSSLIINRDKRLREFDLGKMEGLNFTEAARQYPQQVADIWDSPEKYDGKSIGGEDYSDVIQRGWSFAQEIAQKYPDDSDKVIAVSHGAALSAIMGGLLAYPLYDIRHNGALSNTSLSILETTDQGKSFHLLVWNETKFLGRKILGTDSL</sequence>
<keyword evidence="2" id="KW-1185">Reference proteome</keyword>
<evidence type="ECO:0000313" key="2">
    <source>
        <dbReference type="Proteomes" id="UP000826550"/>
    </source>
</evidence>
<dbReference type="SMART" id="SM00855">
    <property type="entry name" value="PGAM"/>
    <property type="match status" value="1"/>
</dbReference>
<dbReference type="PANTHER" id="PTHR48100:SF1">
    <property type="entry name" value="HISTIDINE PHOSPHATASE FAMILY PROTEIN-RELATED"/>
    <property type="match status" value="1"/>
</dbReference>
<reference evidence="1 2" key="1">
    <citation type="submission" date="2020-01" db="EMBL/GenBank/DDBJ databases">
        <title>Vast differences in strain-level diversity in the gut microbiota of two closely related honey bee species.</title>
        <authorList>
            <person name="Ellegaard K.M."/>
            <person name="Suenami S."/>
            <person name="Miyazaki R."/>
            <person name="Engel P."/>
        </authorList>
    </citation>
    <scope>NUCLEOTIDE SEQUENCE [LARGE SCALE GENOMIC DNA]</scope>
    <source>
        <strain evidence="1 2">ESL0416</strain>
    </source>
</reference>
<dbReference type="InterPro" id="IPR029033">
    <property type="entry name" value="His_PPase_superfam"/>
</dbReference>
<dbReference type="Pfam" id="PF00300">
    <property type="entry name" value="His_Phos_1"/>
    <property type="match status" value="1"/>
</dbReference>
<protein>
    <submittedName>
        <fullName evidence="1">Histidine phosphatase family protein</fullName>
    </submittedName>
</protein>
<organism evidence="1 2">
    <name type="scientific">Lactobacillus panisapium</name>
    <dbReference type="NCBI Taxonomy" id="2012495"/>
    <lineage>
        <taxon>Bacteria</taxon>
        <taxon>Bacillati</taxon>
        <taxon>Bacillota</taxon>
        <taxon>Bacilli</taxon>
        <taxon>Lactobacillales</taxon>
        <taxon>Lactobacillaceae</taxon>
        <taxon>Lactobacillus</taxon>
    </lineage>
</organism>
<dbReference type="PANTHER" id="PTHR48100">
    <property type="entry name" value="BROAD-SPECIFICITY PHOSPHATASE YOR283W-RELATED"/>
    <property type="match status" value="1"/>
</dbReference>
<dbReference type="InterPro" id="IPR050275">
    <property type="entry name" value="PGM_Phosphatase"/>
</dbReference>
<dbReference type="Proteomes" id="UP000826550">
    <property type="component" value="Chromosome"/>
</dbReference>
<name>A0ABX8WC34_9LACO</name>
<dbReference type="CDD" id="cd07067">
    <property type="entry name" value="HP_PGM_like"/>
    <property type="match status" value="1"/>
</dbReference>
<dbReference type="SUPFAM" id="SSF53254">
    <property type="entry name" value="Phosphoglycerate mutase-like"/>
    <property type="match status" value="1"/>
</dbReference>
<evidence type="ECO:0000313" key="1">
    <source>
        <dbReference type="EMBL" id="QYN52726.1"/>
    </source>
</evidence>
<dbReference type="EMBL" id="CP048268">
    <property type="protein sequence ID" value="QYN52726.1"/>
    <property type="molecule type" value="Genomic_DNA"/>
</dbReference>
<dbReference type="Gene3D" id="3.40.50.1240">
    <property type="entry name" value="Phosphoglycerate mutase-like"/>
    <property type="match status" value="1"/>
</dbReference>